<dbReference type="PANTHER" id="PTHR31398:SF0">
    <property type="entry name" value="MEIOTIC NUCLEAR DIVISION PROTEIN 1 HOMOLOG"/>
    <property type="match status" value="1"/>
</dbReference>
<comment type="caution">
    <text evidence="2">The sequence shown here is derived from an EMBL/GenBank/DDBJ whole genome shotgun (WGS) entry which is preliminary data.</text>
</comment>
<dbReference type="GO" id="GO:0005634">
    <property type="term" value="C:nucleus"/>
    <property type="evidence" value="ECO:0007669"/>
    <property type="project" value="TreeGrafter"/>
</dbReference>
<evidence type="ECO:0000256" key="1">
    <source>
        <dbReference type="SAM" id="Phobius"/>
    </source>
</evidence>
<accession>A0AAD1X8T9</accession>
<feature type="transmembrane region" description="Helical" evidence="1">
    <location>
        <begin position="44"/>
        <end position="63"/>
    </location>
</feature>
<proteinExistence type="predicted"/>
<evidence type="ECO:0000313" key="3">
    <source>
        <dbReference type="Proteomes" id="UP001295684"/>
    </source>
</evidence>
<feature type="transmembrane region" description="Helical" evidence="1">
    <location>
        <begin position="337"/>
        <end position="363"/>
    </location>
</feature>
<gene>
    <name evidence="2" type="ORF">ECRASSUSDP1_LOCUS4317</name>
</gene>
<sequence>MSNVKTTNWLRKSFSCLNSWVKATDKFGVPVSLNFKGEDSFKTTVGGIFSLISMLLLMMYTILEMRLVITKGKTSINSNIVSRNLFESKETYQIAKDGFMISMGGNTATLEDPTYFNFQYKNRIIENELIGGPKIRYEDVEYSTTLCGDKFDQFIDKETATRLSMHLTLCPNSSDWRIGGSRTGYQFSAFIGTIKRCSSNLSGFCKSENEINDKINSQKFFVAISNYYFDVEDYDNPVNVTFEDEFNYSLIKEMTVEKTLRVRINKAYDYTNIWYPSNPKEYTYYSIESVKDDLQAEDGSGDLARINIILDKNYKIVERKVYTFYDMLGQVGGVMGIIYSLGSVCVNIFSGKIYIMTLLSYFYKVERRPDTQKVAPLQKISPQKLNSFHENLSKNEIKEEDKFDDSECNIKGRTYEDINLNKISQLKHKLTSLQFYKYSCLDLFYTIFCCSKFRRKRSKETSLYKQYKDYTCGREKITQELDLISIIDTMRTVHVLSNIILDKNKKVLVQNQPVNICSNTKKNIKSDYPKNEEKIEQEKNIESQLEELKNLEEELWEDPISQELFDNIIQTHEVCETRNTAKNKHLKNLISEDFQLRKES</sequence>
<keyword evidence="1" id="KW-1133">Transmembrane helix</keyword>
<dbReference type="GO" id="GO:0007131">
    <property type="term" value="P:reciprocal meiotic recombination"/>
    <property type="evidence" value="ECO:0007669"/>
    <property type="project" value="TreeGrafter"/>
</dbReference>
<name>A0AAD1X8T9_EUPCR</name>
<dbReference type="AlphaFoldDB" id="A0AAD1X8T9"/>
<keyword evidence="1" id="KW-0472">Membrane</keyword>
<dbReference type="Proteomes" id="UP001295684">
    <property type="component" value="Unassembled WGS sequence"/>
</dbReference>
<dbReference type="PANTHER" id="PTHR31398">
    <property type="entry name" value="MEIOTIC NUCLEAR DIVISION PROTEIN 1 HOMOLOG"/>
    <property type="match status" value="1"/>
</dbReference>
<protein>
    <submittedName>
        <fullName evidence="2">Uncharacterized protein</fullName>
    </submittedName>
</protein>
<reference evidence="2" key="1">
    <citation type="submission" date="2023-07" db="EMBL/GenBank/DDBJ databases">
        <authorList>
            <consortium name="AG Swart"/>
            <person name="Singh M."/>
            <person name="Singh A."/>
            <person name="Seah K."/>
            <person name="Emmerich C."/>
        </authorList>
    </citation>
    <scope>NUCLEOTIDE SEQUENCE</scope>
    <source>
        <strain evidence="2">DP1</strain>
    </source>
</reference>
<organism evidence="2 3">
    <name type="scientific">Euplotes crassus</name>
    <dbReference type="NCBI Taxonomy" id="5936"/>
    <lineage>
        <taxon>Eukaryota</taxon>
        <taxon>Sar</taxon>
        <taxon>Alveolata</taxon>
        <taxon>Ciliophora</taxon>
        <taxon>Intramacronucleata</taxon>
        <taxon>Spirotrichea</taxon>
        <taxon>Hypotrichia</taxon>
        <taxon>Euplotida</taxon>
        <taxon>Euplotidae</taxon>
        <taxon>Moneuplotes</taxon>
    </lineage>
</organism>
<keyword evidence="1" id="KW-0812">Transmembrane</keyword>
<evidence type="ECO:0000313" key="2">
    <source>
        <dbReference type="EMBL" id="CAI2362987.1"/>
    </source>
</evidence>
<dbReference type="EMBL" id="CAMPGE010004141">
    <property type="protein sequence ID" value="CAI2362987.1"/>
    <property type="molecule type" value="Genomic_DNA"/>
</dbReference>
<keyword evidence="3" id="KW-1185">Reference proteome</keyword>